<accession>A0ABY0IHP7</accession>
<dbReference type="EMBL" id="QDKL01000002">
    <property type="protein sequence ID" value="RZF21648.1"/>
    <property type="molecule type" value="Genomic_DNA"/>
</dbReference>
<keyword evidence="5 6" id="KW-0472">Membrane</keyword>
<evidence type="ECO:0000256" key="6">
    <source>
        <dbReference type="SAM" id="Phobius"/>
    </source>
</evidence>
<feature type="transmembrane region" description="Helical" evidence="6">
    <location>
        <begin position="25"/>
        <end position="48"/>
    </location>
</feature>
<name>A0ABY0IHP7_9BACT</name>
<comment type="subcellular location">
    <subcellularLocation>
        <location evidence="1">Cell membrane</location>
        <topology evidence="1">Multi-pass membrane protein</topology>
    </subcellularLocation>
</comment>
<feature type="transmembrane region" description="Helical" evidence="6">
    <location>
        <begin position="235"/>
        <end position="253"/>
    </location>
</feature>
<gene>
    <name evidence="7" type="ORF">DAY19_08135</name>
</gene>
<feature type="transmembrane region" description="Helical" evidence="6">
    <location>
        <begin position="84"/>
        <end position="102"/>
    </location>
</feature>
<comment type="caution">
    <text evidence="7">The sequence shown here is derived from an EMBL/GenBank/DDBJ whole genome shotgun (WGS) entry which is preliminary data.</text>
</comment>
<keyword evidence="2" id="KW-1003">Cell membrane</keyword>
<keyword evidence="8" id="KW-1185">Reference proteome</keyword>
<evidence type="ECO:0000256" key="4">
    <source>
        <dbReference type="ARBA" id="ARBA00022989"/>
    </source>
</evidence>
<feature type="transmembrane region" description="Helical" evidence="6">
    <location>
        <begin position="54"/>
        <end position="72"/>
    </location>
</feature>
<dbReference type="PANTHER" id="PTHR30250:SF11">
    <property type="entry name" value="O-ANTIGEN TRANSPORTER-RELATED"/>
    <property type="match status" value="1"/>
</dbReference>
<dbReference type="RefSeq" id="WP_133296919.1">
    <property type="nucleotide sequence ID" value="NZ_QDKL01000002.1"/>
</dbReference>
<sequence>MLIRGGDLLSDLAYTVKQRQKDIRYIGVSLSLKSLFIIIICLVANIQADIAIDHFLIGILLITTIFFVIDLKASIPSFSFKTDYIKRITILTTPLALASLVNSVNANIPRYLLDFYYDKTSVAIFSTFFFFYSSIIIITNSFIQVSLNKLSLSLNSLVETRKMIKSYIIFAFMTSLSFILFNELIGQFIYNLIFGTKYTEYAHYLHYLNIIIPQAIAIIMINYFVIALRSYKTSFLFTSLTLIVHFAVAMVLIKGSEIEGSFDAFIIAQAFYIIINIVFITKKVRELRHEF</sequence>
<evidence type="ECO:0000256" key="5">
    <source>
        <dbReference type="ARBA" id="ARBA00023136"/>
    </source>
</evidence>
<dbReference type="PANTHER" id="PTHR30250">
    <property type="entry name" value="PST FAMILY PREDICTED COLANIC ACID TRANSPORTER"/>
    <property type="match status" value="1"/>
</dbReference>
<keyword evidence="3 6" id="KW-0812">Transmembrane</keyword>
<feature type="transmembrane region" description="Helical" evidence="6">
    <location>
        <begin position="210"/>
        <end position="228"/>
    </location>
</feature>
<evidence type="ECO:0000256" key="2">
    <source>
        <dbReference type="ARBA" id="ARBA00022475"/>
    </source>
</evidence>
<proteinExistence type="predicted"/>
<evidence type="ECO:0000256" key="3">
    <source>
        <dbReference type="ARBA" id="ARBA00022692"/>
    </source>
</evidence>
<feature type="transmembrane region" description="Helical" evidence="6">
    <location>
        <begin position="122"/>
        <end position="147"/>
    </location>
</feature>
<keyword evidence="4 6" id="KW-1133">Transmembrane helix</keyword>
<reference evidence="8" key="1">
    <citation type="journal article" date="2019" name="Int. J. Syst. Evol. Microbiol.">
        <title>Halobacteriovorax valvorus sp. nov., a novel prokaryotic predator isolated from coastal seawater of China.</title>
        <authorList>
            <person name="Chen M.-X."/>
        </authorList>
    </citation>
    <scope>NUCLEOTIDE SEQUENCE [LARGE SCALE GENOMIC DNA]</scope>
    <source>
        <strain evidence="8">BL9</strain>
    </source>
</reference>
<organism evidence="7 8">
    <name type="scientific">Halobacteriovorax vibrionivorans</name>
    <dbReference type="NCBI Taxonomy" id="2152716"/>
    <lineage>
        <taxon>Bacteria</taxon>
        <taxon>Pseudomonadati</taxon>
        <taxon>Bdellovibrionota</taxon>
        <taxon>Bacteriovoracia</taxon>
        <taxon>Bacteriovoracales</taxon>
        <taxon>Halobacteriovoraceae</taxon>
        <taxon>Halobacteriovorax</taxon>
    </lineage>
</organism>
<evidence type="ECO:0000313" key="7">
    <source>
        <dbReference type="EMBL" id="RZF21648.1"/>
    </source>
</evidence>
<protein>
    <submittedName>
        <fullName evidence="7">Uncharacterized protein</fullName>
    </submittedName>
</protein>
<evidence type="ECO:0000256" key="1">
    <source>
        <dbReference type="ARBA" id="ARBA00004651"/>
    </source>
</evidence>
<dbReference type="Proteomes" id="UP000443582">
    <property type="component" value="Unassembled WGS sequence"/>
</dbReference>
<feature type="transmembrane region" description="Helical" evidence="6">
    <location>
        <begin position="265"/>
        <end position="281"/>
    </location>
</feature>
<evidence type="ECO:0000313" key="8">
    <source>
        <dbReference type="Proteomes" id="UP000443582"/>
    </source>
</evidence>
<feature type="transmembrane region" description="Helical" evidence="6">
    <location>
        <begin position="167"/>
        <end position="190"/>
    </location>
</feature>
<dbReference type="InterPro" id="IPR050833">
    <property type="entry name" value="Poly_Biosynth_Transport"/>
</dbReference>